<organism evidence="7 8">
    <name type="scientific">Collinsella aerofaciens</name>
    <dbReference type="NCBI Taxonomy" id="74426"/>
    <lineage>
        <taxon>Bacteria</taxon>
        <taxon>Bacillati</taxon>
        <taxon>Actinomycetota</taxon>
        <taxon>Coriobacteriia</taxon>
        <taxon>Coriobacteriales</taxon>
        <taxon>Coriobacteriaceae</taxon>
        <taxon>Collinsella</taxon>
    </lineage>
</organism>
<keyword evidence="5" id="KW-0862">Zinc</keyword>
<dbReference type="PANTHER" id="PTHR45962:SF1">
    <property type="entry name" value="N-FATTY-ACYL-AMINO ACID SYNTHASE_HYDROLASE PM20D1"/>
    <property type="match status" value="1"/>
</dbReference>
<keyword evidence="4" id="KW-0378">Hydrolase</keyword>
<dbReference type="PANTHER" id="PTHR45962">
    <property type="entry name" value="N-FATTY-ACYL-AMINO ACID SYNTHASE/HYDROLASE PM20D1"/>
    <property type="match status" value="1"/>
</dbReference>
<name>A0AAW6AKI3_9ACTN</name>
<dbReference type="GO" id="GO:0008233">
    <property type="term" value="F:peptidase activity"/>
    <property type="evidence" value="ECO:0007669"/>
    <property type="project" value="UniProtKB-KW"/>
</dbReference>
<dbReference type="Gene3D" id="1.10.150.900">
    <property type="match status" value="1"/>
</dbReference>
<evidence type="ECO:0000259" key="6">
    <source>
        <dbReference type="Pfam" id="PF07687"/>
    </source>
</evidence>
<dbReference type="Pfam" id="PF07687">
    <property type="entry name" value="M20_dimer"/>
    <property type="match status" value="1"/>
</dbReference>
<evidence type="ECO:0000256" key="4">
    <source>
        <dbReference type="ARBA" id="ARBA00022801"/>
    </source>
</evidence>
<keyword evidence="3" id="KW-0479">Metal-binding</keyword>
<dbReference type="GO" id="GO:0006508">
    <property type="term" value="P:proteolysis"/>
    <property type="evidence" value="ECO:0007669"/>
    <property type="project" value="UniProtKB-KW"/>
</dbReference>
<dbReference type="AlphaFoldDB" id="A0AAW6AKI3"/>
<dbReference type="SUPFAM" id="SSF53187">
    <property type="entry name" value="Zn-dependent exopeptidases"/>
    <property type="match status" value="1"/>
</dbReference>
<evidence type="ECO:0000256" key="2">
    <source>
        <dbReference type="ARBA" id="ARBA00022670"/>
    </source>
</evidence>
<dbReference type="InterPro" id="IPR011650">
    <property type="entry name" value="Peptidase_M20_dimer"/>
</dbReference>
<dbReference type="Pfam" id="PF01546">
    <property type="entry name" value="Peptidase_M20"/>
    <property type="match status" value="1"/>
</dbReference>
<reference evidence="7" key="1">
    <citation type="submission" date="2023-01" db="EMBL/GenBank/DDBJ databases">
        <title>Human gut microbiome strain richness.</title>
        <authorList>
            <person name="Chen-Liaw A."/>
        </authorList>
    </citation>
    <scope>NUCLEOTIDE SEQUENCE</scope>
    <source>
        <strain evidence="7">D54st1_D6_D54t1_190329</strain>
    </source>
</reference>
<dbReference type="InterPro" id="IPR001261">
    <property type="entry name" value="ArgE/DapE_CS"/>
</dbReference>
<accession>A0AAW6AKI3</accession>
<gene>
    <name evidence="7" type="ORF">PMW86_07040</name>
</gene>
<dbReference type="Proteomes" id="UP001212741">
    <property type="component" value="Unassembled WGS sequence"/>
</dbReference>
<dbReference type="PROSITE" id="PS00758">
    <property type="entry name" value="ARGE_DAPE_CPG2_1"/>
    <property type="match status" value="1"/>
</dbReference>
<dbReference type="SUPFAM" id="SSF55031">
    <property type="entry name" value="Bacterial exopeptidase dimerisation domain"/>
    <property type="match status" value="1"/>
</dbReference>
<dbReference type="Gene3D" id="3.30.70.360">
    <property type="match status" value="1"/>
</dbReference>
<comment type="caution">
    <text evidence="7">The sequence shown here is derived from an EMBL/GenBank/DDBJ whole genome shotgun (WGS) entry which is preliminary data.</text>
</comment>
<dbReference type="InterPro" id="IPR036264">
    <property type="entry name" value="Bact_exopeptidase_dim_dom"/>
</dbReference>
<feature type="domain" description="Peptidase M20 dimerisation" evidence="6">
    <location>
        <begin position="214"/>
        <end position="349"/>
    </location>
</feature>
<evidence type="ECO:0000256" key="3">
    <source>
        <dbReference type="ARBA" id="ARBA00022723"/>
    </source>
</evidence>
<comment type="similarity">
    <text evidence="1">Belongs to the peptidase M20A family.</text>
</comment>
<dbReference type="EMBL" id="JAQLEC010000024">
    <property type="protein sequence ID" value="MDB1839343.1"/>
    <property type="molecule type" value="Genomic_DNA"/>
</dbReference>
<dbReference type="RefSeq" id="WP_195521262.1">
    <property type="nucleotide sequence ID" value="NZ_JADNPG010000023.1"/>
</dbReference>
<keyword evidence="2" id="KW-0645">Protease</keyword>
<dbReference type="InterPro" id="IPR002933">
    <property type="entry name" value="Peptidase_M20"/>
</dbReference>
<dbReference type="Gene3D" id="3.40.630.10">
    <property type="entry name" value="Zn peptidases"/>
    <property type="match status" value="1"/>
</dbReference>
<evidence type="ECO:0000256" key="1">
    <source>
        <dbReference type="ARBA" id="ARBA00006247"/>
    </source>
</evidence>
<evidence type="ECO:0000256" key="5">
    <source>
        <dbReference type="ARBA" id="ARBA00022833"/>
    </source>
</evidence>
<evidence type="ECO:0000313" key="8">
    <source>
        <dbReference type="Proteomes" id="UP001212741"/>
    </source>
</evidence>
<proteinExistence type="inferred from homology"/>
<dbReference type="InterPro" id="IPR047177">
    <property type="entry name" value="Pept_M20A"/>
</dbReference>
<protein>
    <submittedName>
        <fullName evidence="7">M20/M25/M40 family metallo-hydrolase</fullName>
    </submittedName>
</protein>
<evidence type="ECO:0000313" key="7">
    <source>
        <dbReference type="EMBL" id="MDB1839343.1"/>
    </source>
</evidence>
<dbReference type="GO" id="GO:0046872">
    <property type="term" value="F:metal ion binding"/>
    <property type="evidence" value="ECO:0007669"/>
    <property type="project" value="UniProtKB-KW"/>
</dbReference>
<sequence length="475" mass="51287">MAEVWRFFAHEDDFADIDEAGACERLGRVLSFPTISSMDAEAVNWQPFDDLRAYMQQAYPRVFAAGEVELIDHSLLVTLGGSDPALKPIMLMGHMDVVPVVPGTEADWTHAPFSGHVDDTYIWGRGAIDMKDQVAGILEAVEYVLAHGWEHKRTLLLAFGQDEETTQYGAGAIGRVLEERGVELEYLIDEGDYRIVSAAEYGAGEGWLMHADLAEKGYADIILKTKSEGGHSSNPYGGTSLEVLSRAITAICDIEWPTRVTDLLAAQLVELGLYTADEIAANGDAIVRDCLASKKLYPLVTTTCAPTQIEGGSTGANVMPQDMWANINFRMLEGTSVVDVVARCREAVAGADLAGCVEVELGPGSSEPSPSPRVGGPGLEAVRAIAARYFRDPKGTEENGPSATGGAPVSIVPSTVIGATDAANYQRICPECIRFSAFVVDDDECDRGVHGTNERITRRVYLQGVRFFIALLHTL</sequence>